<protein>
    <submittedName>
        <fullName evidence="3">Uncharacterized protein</fullName>
    </submittedName>
</protein>
<evidence type="ECO:0000313" key="4">
    <source>
        <dbReference type="Proteomes" id="UP001642487"/>
    </source>
</evidence>
<evidence type="ECO:0000259" key="1">
    <source>
        <dbReference type="Pfam" id="PF13086"/>
    </source>
</evidence>
<gene>
    <name evidence="3" type="ORF">CITCOLO1_LOCUS1256</name>
</gene>
<dbReference type="InterPro" id="IPR045055">
    <property type="entry name" value="DNA2/NAM7-like"/>
</dbReference>
<organism evidence="3 4">
    <name type="scientific">Citrullus colocynthis</name>
    <name type="common">colocynth</name>
    <dbReference type="NCBI Taxonomy" id="252529"/>
    <lineage>
        <taxon>Eukaryota</taxon>
        <taxon>Viridiplantae</taxon>
        <taxon>Streptophyta</taxon>
        <taxon>Embryophyta</taxon>
        <taxon>Tracheophyta</taxon>
        <taxon>Spermatophyta</taxon>
        <taxon>Magnoliopsida</taxon>
        <taxon>eudicotyledons</taxon>
        <taxon>Gunneridae</taxon>
        <taxon>Pentapetalae</taxon>
        <taxon>rosids</taxon>
        <taxon>fabids</taxon>
        <taxon>Cucurbitales</taxon>
        <taxon>Cucurbitaceae</taxon>
        <taxon>Benincaseae</taxon>
        <taxon>Citrullus</taxon>
    </lineage>
</organism>
<dbReference type="InterPro" id="IPR027417">
    <property type="entry name" value="P-loop_NTPase"/>
</dbReference>
<reference evidence="3 4" key="1">
    <citation type="submission" date="2024-03" db="EMBL/GenBank/DDBJ databases">
        <authorList>
            <person name="Gkanogiannis A."/>
            <person name="Becerra Lopez-Lavalle L."/>
        </authorList>
    </citation>
    <scope>NUCLEOTIDE SEQUENCE [LARGE SCALE GENOMIC DNA]</scope>
</reference>
<dbReference type="CDD" id="cd18808">
    <property type="entry name" value="SF1_C_Upf1"/>
    <property type="match status" value="1"/>
</dbReference>
<dbReference type="Pfam" id="PF13086">
    <property type="entry name" value="AAA_11"/>
    <property type="match status" value="1"/>
</dbReference>
<dbReference type="InterPro" id="IPR041679">
    <property type="entry name" value="DNA2/NAM7-like_C"/>
</dbReference>
<dbReference type="InterPro" id="IPR041677">
    <property type="entry name" value="DNA2/NAM7_AAA_11"/>
</dbReference>
<dbReference type="InterPro" id="IPR047187">
    <property type="entry name" value="SF1_C_Upf1"/>
</dbReference>
<dbReference type="Gene3D" id="3.40.50.300">
    <property type="entry name" value="P-loop containing nucleotide triphosphate hydrolases"/>
    <property type="match status" value="2"/>
</dbReference>
<proteinExistence type="predicted"/>
<keyword evidence="4" id="KW-1185">Reference proteome</keyword>
<sequence>MRNVAPLKTLVMDEGAQLKECEAAIPLQLPVIKHAILIGDERQLPAMVESKVADEAKFGRSLFERLSSLGHQKHLLNVQHRMHPSISCFTNSKFYSSQISDGPNVKTKAYEKNFLNAPMFGSYSFIDINEGREEKDAITQSWKNMVELDAVLQIIHNLYKKATTCVYSNENINIGVISPYSAQVAANKHKIGRNYNNCNSFGVRVSSVDAFQGGEEDIIIVSTVQSNRSSSIGLLSSYQRTNVALTRARTVVVSSIADEDKDLANIMSSWKMNVEKIFDDLTAET</sequence>
<feature type="domain" description="DNA2/NAM7 helicase helicase" evidence="1">
    <location>
        <begin position="2"/>
        <end position="51"/>
    </location>
</feature>
<dbReference type="Proteomes" id="UP001642487">
    <property type="component" value="Chromosome 1"/>
</dbReference>
<dbReference type="Pfam" id="PF13087">
    <property type="entry name" value="AAA_12"/>
    <property type="match status" value="1"/>
</dbReference>
<dbReference type="PANTHER" id="PTHR10887:SF515">
    <property type="entry name" value="P-LOOP CONTAINING NUCLEOSIDE TRIPHOSPHATE HYDROLASES SUPERFAMILY PROTEIN"/>
    <property type="match status" value="1"/>
</dbReference>
<dbReference type="PANTHER" id="PTHR10887">
    <property type="entry name" value="DNA2/NAM7 HELICASE FAMILY"/>
    <property type="match status" value="1"/>
</dbReference>
<dbReference type="SUPFAM" id="SSF52540">
    <property type="entry name" value="P-loop containing nucleoside triphosphate hydrolases"/>
    <property type="match status" value="1"/>
</dbReference>
<feature type="domain" description="DNA2/NAM7 helicase-like C-terminal" evidence="2">
    <location>
        <begin position="59"/>
        <end position="252"/>
    </location>
</feature>
<dbReference type="EMBL" id="OZ021735">
    <property type="protein sequence ID" value="CAK9309673.1"/>
    <property type="molecule type" value="Genomic_DNA"/>
</dbReference>
<accession>A0ABP0XNE0</accession>
<name>A0ABP0XNE0_9ROSI</name>
<evidence type="ECO:0000259" key="2">
    <source>
        <dbReference type="Pfam" id="PF13087"/>
    </source>
</evidence>
<evidence type="ECO:0000313" key="3">
    <source>
        <dbReference type="EMBL" id="CAK9309673.1"/>
    </source>
</evidence>